<reference evidence="3" key="2">
    <citation type="journal article" date="2013" name="PLoS ONE">
        <title>A Gene Expression Study of the Activities of Aromatic Ring-Cleavage Dioxygenases in Mycobacterium gilvum PYR-GCK to Changes in Salinity and pH during Pyrene Degradation.</title>
        <authorList>
            <person name="Badejo A.C."/>
            <person name="Badejo A.O."/>
            <person name="Shin K.H."/>
            <person name="Chai Y.G."/>
        </authorList>
    </citation>
    <scope>NUCLEOTIDE SEQUENCE [LARGE SCALE GENOMIC DNA]</scope>
    <source>
        <strain evidence="3">PYR-GCK</strain>
    </source>
</reference>
<dbReference type="KEGG" id="mgi:Mflv_4414"/>
<gene>
    <name evidence="3" type="ordered locus">Mflv_4414</name>
</gene>
<evidence type="ECO:0000256" key="1">
    <source>
        <dbReference type="SAM" id="MobiDB-lite"/>
    </source>
</evidence>
<evidence type="ECO:0000313" key="3">
    <source>
        <dbReference type="EMBL" id="ABP46883.1"/>
    </source>
</evidence>
<evidence type="ECO:0000256" key="2">
    <source>
        <dbReference type="SAM" id="Phobius"/>
    </source>
</evidence>
<dbReference type="AlphaFoldDB" id="A4TDJ0"/>
<feature type="transmembrane region" description="Helical" evidence="2">
    <location>
        <begin position="36"/>
        <end position="56"/>
    </location>
</feature>
<protein>
    <submittedName>
        <fullName evidence="3">Uncharacterized protein</fullName>
    </submittedName>
</protein>
<accession>A4TDJ0</accession>
<keyword evidence="2" id="KW-0812">Transmembrane</keyword>
<dbReference type="EMBL" id="CP000656">
    <property type="protein sequence ID" value="ABP46883.1"/>
    <property type="molecule type" value="Genomic_DNA"/>
</dbReference>
<organism evidence="3">
    <name type="scientific">Mycolicibacterium gilvum (strain PYR-GCK)</name>
    <name type="common">Mycobacterium gilvum (strain PYR-GCK)</name>
    <dbReference type="NCBI Taxonomy" id="350054"/>
    <lineage>
        <taxon>Bacteria</taxon>
        <taxon>Bacillati</taxon>
        <taxon>Actinomycetota</taxon>
        <taxon>Actinomycetes</taxon>
        <taxon>Mycobacteriales</taxon>
        <taxon>Mycobacteriaceae</taxon>
        <taxon>Mycolicibacterium</taxon>
    </lineage>
</organism>
<feature type="compositionally biased region" description="Low complexity" evidence="1">
    <location>
        <begin position="58"/>
        <end position="97"/>
    </location>
</feature>
<name>A4TDJ0_MYCGI</name>
<proteinExistence type="predicted"/>
<feature type="compositionally biased region" description="Basic and acidic residues" evidence="1">
    <location>
        <begin position="104"/>
        <end position="139"/>
    </location>
</feature>
<feature type="region of interest" description="Disordered" evidence="1">
    <location>
        <begin position="58"/>
        <end position="203"/>
    </location>
</feature>
<reference evidence="3" key="1">
    <citation type="submission" date="2007-04" db="EMBL/GenBank/DDBJ databases">
        <authorList>
            <consortium name="US DOE Joint Genome Institute"/>
            <person name="Copeland A."/>
            <person name="Lucas S."/>
            <person name="Lapidus A."/>
            <person name="Barry K."/>
            <person name="Detter J.C."/>
            <person name="Glavina del Rio T."/>
            <person name="Hammon N."/>
            <person name="Israni S."/>
            <person name="Dalin E."/>
            <person name="Tice H."/>
            <person name="Pitluck S."/>
            <person name="Chain P."/>
            <person name="Malfatti S."/>
            <person name="Shin M."/>
            <person name="Vergez L."/>
            <person name="Schmutz J."/>
            <person name="Larimer F."/>
            <person name="Land M."/>
            <person name="Hauser L."/>
            <person name="Kyrpides N."/>
            <person name="Mikhailova N."/>
            <person name="Miller C."/>
            <person name="Richardson P."/>
        </authorList>
    </citation>
    <scope>NUCLEOTIDE SEQUENCE</scope>
    <source>
        <strain evidence="3">PYR-GCK</strain>
    </source>
</reference>
<feature type="region of interest" description="Disordered" evidence="1">
    <location>
        <begin position="1"/>
        <end position="20"/>
    </location>
</feature>
<sequence>MQFRRWRRGGGATVRISTDRGPHGRTLLVAATHGRFIGRVGGLAVALGIGAAIAAASPTAAAEDTPSSAASTGTEASGTEASGTEASSSPSSDSESPARQRKPSRSEVETAGEDRDARASERSDGDADDAGADRLRADEGPDDEDPADDERETPEPADEEPATAVAAATAPTATTSTAATPAKPSDPDRSPAAPVSPLATPQQLEAERIATETVGTWPVRLMKQVLSAGWRATAAREYRQISGPDPENLVTLRRAVDEYALAAAFQQLLLNSMTPTVVAQVAPPHTWYRQSVSGSRILYDNPDTVYRFMGVNMTSTYVIRGRFTDAHPADTNFSVLTGLSGITADNLSGRQIDVGPDGSFTITVSGAAAAPGQRNHLQLTPDSTLVAVRNTLSDWNTQSPMTLSIERLTGPRNSLFSQLGGFAIPGLGPLVTRSPLLTSLVSSIPPMKEPPPFLRGVFTAVIMALGLGQESKYIKVATTDAETGERVPPNVLRDPSRNAEFLATQLQSAGYFHLADDQALVVTITPANARYFIVPVTDLWTVTGDYWHQQTSLNNAQAVPDPDGKYTFVISPTDPGVHNWVSTGGLNKGTVSIRFQDLDLASSQTPTLTSAVVAVSDLDSVLPPTTVCVTPAQRAAQLTERATGFARRFGSPV</sequence>
<dbReference type="eggNOG" id="COG5361">
    <property type="taxonomic scope" value="Bacteria"/>
</dbReference>
<dbReference type="HOGENOM" id="CLU_428151_0_0_11"/>
<keyword evidence="2" id="KW-0472">Membrane</keyword>
<keyword evidence="2" id="KW-1133">Transmembrane helix</keyword>
<feature type="compositionally biased region" description="Acidic residues" evidence="1">
    <location>
        <begin position="140"/>
        <end position="161"/>
    </location>
</feature>
<dbReference type="STRING" id="350054.Mflv_4414"/>
<feature type="compositionally biased region" description="Low complexity" evidence="1">
    <location>
        <begin position="162"/>
        <end position="183"/>
    </location>
</feature>